<sequence length="147" mass="15825">MGINLHGVVRGIITSVYPDEAITLYQADGQQNVKGVIKAMYKAPQAVKGNIQPLDTQTLAQLERIGDTKASMNAFLYSDPASPVKGTQRLPTMRGGDIIQRSDGTYWLITSLIEDWNAVGWCNVGITQQVTPPDFSASEWVGGGDGA</sequence>
<protein>
    <submittedName>
        <fullName evidence="1">Head closure knob</fullName>
    </submittedName>
</protein>
<name>A0A8S5N4R8_9CAUD</name>
<accession>A0A8S5N4R8</accession>
<organism evidence="1">
    <name type="scientific">Myoviridae sp. ctxpQ22</name>
    <dbReference type="NCBI Taxonomy" id="2826715"/>
    <lineage>
        <taxon>Viruses</taxon>
        <taxon>Duplodnaviria</taxon>
        <taxon>Heunggongvirae</taxon>
        <taxon>Uroviricota</taxon>
        <taxon>Caudoviricetes</taxon>
    </lineage>
</organism>
<reference evidence="1" key="1">
    <citation type="journal article" date="2021" name="Proc. Natl. Acad. Sci. U.S.A.">
        <title>A Catalog of Tens of Thousands of Viruses from Human Metagenomes Reveals Hidden Associations with Chronic Diseases.</title>
        <authorList>
            <person name="Tisza M.J."/>
            <person name="Buck C.B."/>
        </authorList>
    </citation>
    <scope>NUCLEOTIDE SEQUENCE</scope>
    <source>
        <strain evidence="1">CtxpQ22</strain>
    </source>
</reference>
<evidence type="ECO:0000313" key="1">
    <source>
        <dbReference type="EMBL" id="DAD89444.1"/>
    </source>
</evidence>
<proteinExistence type="predicted"/>
<dbReference type="EMBL" id="BK015061">
    <property type="protein sequence ID" value="DAD89444.1"/>
    <property type="molecule type" value="Genomic_DNA"/>
</dbReference>